<name>A0ABT2XZZ0_9PSED</name>
<organism evidence="1 2">
    <name type="scientific">Pseudomonas mercuritolerans</name>
    <dbReference type="NCBI Taxonomy" id="2951809"/>
    <lineage>
        <taxon>Bacteria</taxon>
        <taxon>Pseudomonadati</taxon>
        <taxon>Pseudomonadota</taxon>
        <taxon>Gammaproteobacteria</taxon>
        <taxon>Pseudomonadales</taxon>
        <taxon>Pseudomonadaceae</taxon>
        <taxon>Pseudomonas</taxon>
    </lineage>
</organism>
<dbReference type="EMBL" id="JAMSHA010000003">
    <property type="protein sequence ID" value="MCV2221684.1"/>
    <property type="molecule type" value="Genomic_DNA"/>
</dbReference>
<dbReference type="RefSeq" id="WP_263470132.1">
    <property type="nucleotide sequence ID" value="NZ_JAMSHA010000003.1"/>
</dbReference>
<sequence>MSDFDLDSTLFPIKLEAGISPVIVEPDVPGGVPLEGLAHSAFKDNAPQVSATSARIDPPRGEYQSISVYTMALDEEVPLLVDVIVPDVPDQPVIFDVAESLFVEGINVFYYVVKRSSGNSSPSTHAWALYHYQPPGGKNVPGTGDHPLLALSLPAELGNPPQIGREEAAAGVKLTLAYPHDHAYDKILLKLNGGRFTHVLTPQEQGKPIIITLTRAMLEQAGNSPLFEIRYTVISQLNNPTENSRESAAIVANVDVDRVAFHAPIFRENPNDETDDAQIIDRDKLQGRPLSVIVNPTSPTFAVNDSIDGLITVTPPGQSYSFHGVIEEDGSGQLQRCVMQVPNNLFITGSSVRASYEVKRGDLPIGQSAIATATVIGSGQLPGDGFIREPAFPVVNVNGAIGLNELIEGPSGLHNPVRVALDYAHAAVGDAIELFFVGYDTLDVGGNPVPRASYNPQPPSVMTEADITRGHFEFAVPARHHFAVCSRGSVEAWVIVSNGSGPTTSRKKRVNCDVKKPGDSWCPESY</sequence>
<comment type="caution">
    <text evidence="1">The sequence shown here is derived from an EMBL/GenBank/DDBJ whole genome shotgun (WGS) entry which is preliminary data.</text>
</comment>
<gene>
    <name evidence="1" type="ORF">ND528_08890</name>
</gene>
<accession>A0ABT2XZZ0</accession>
<evidence type="ECO:0000313" key="1">
    <source>
        <dbReference type="EMBL" id="MCV2221684.1"/>
    </source>
</evidence>
<reference evidence="1" key="1">
    <citation type="submission" date="2022-06" db="EMBL/GenBank/DDBJ databases">
        <title>De novo draft assembly of the Pseudomonas mercurotoleraris sp. nov., isolated from the plants rhizosphere.</title>
        <authorList>
            <person name="Robas M."/>
            <person name="Gonzalez D."/>
            <person name="Fernandez V.M."/>
            <person name="Luna L."/>
            <person name="Provanza A."/>
            <person name="Jimenez P.A."/>
        </authorList>
    </citation>
    <scope>NUCLEOTIDE SEQUENCE</scope>
    <source>
        <strain evidence="1">SAICEUPSM</strain>
    </source>
</reference>
<evidence type="ECO:0000313" key="2">
    <source>
        <dbReference type="Proteomes" id="UP001063475"/>
    </source>
</evidence>
<keyword evidence="2" id="KW-1185">Reference proteome</keyword>
<dbReference type="Proteomes" id="UP001063475">
    <property type="component" value="Unassembled WGS sequence"/>
</dbReference>
<protein>
    <submittedName>
        <fullName evidence="1">Uncharacterized protein</fullName>
    </submittedName>
</protein>
<proteinExistence type="predicted"/>